<feature type="transmembrane region" description="Helical" evidence="1">
    <location>
        <begin position="170"/>
        <end position="191"/>
    </location>
</feature>
<feature type="transmembrane region" description="Helical" evidence="1">
    <location>
        <begin position="71"/>
        <end position="91"/>
    </location>
</feature>
<dbReference type="InterPro" id="IPR036259">
    <property type="entry name" value="MFS_trans_sf"/>
</dbReference>
<organism evidence="2 3">
    <name type="scientific">Candidatus Woesebacteria bacterium GW2011_GWA1_45_8</name>
    <dbReference type="NCBI Taxonomy" id="1618559"/>
    <lineage>
        <taxon>Bacteria</taxon>
        <taxon>Candidatus Woeseibacteriota</taxon>
    </lineage>
</organism>
<feature type="transmembrane region" description="Helical" evidence="1">
    <location>
        <begin position="212"/>
        <end position="240"/>
    </location>
</feature>
<dbReference type="SUPFAM" id="SSF103473">
    <property type="entry name" value="MFS general substrate transporter"/>
    <property type="match status" value="1"/>
</dbReference>
<feature type="transmembrane region" description="Helical" evidence="1">
    <location>
        <begin position="344"/>
        <end position="362"/>
    </location>
</feature>
<evidence type="ECO:0000313" key="3">
    <source>
        <dbReference type="Proteomes" id="UP000034653"/>
    </source>
</evidence>
<feature type="transmembrane region" description="Helical" evidence="1">
    <location>
        <begin position="139"/>
        <end position="164"/>
    </location>
</feature>
<accession>A0A0G1MUP7</accession>
<keyword evidence="1" id="KW-0812">Transmembrane</keyword>
<dbReference type="EMBL" id="LCLG01000010">
    <property type="protein sequence ID" value="KKU12031.1"/>
    <property type="molecule type" value="Genomic_DNA"/>
</dbReference>
<protein>
    <submittedName>
        <fullName evidence="2">Major Facilitator Superfamily transporter</fullName>
    </submittedName>
</protein>
<dbReference type="GO" id="GO:0022857">
    <property type="term" value="F:transmembrane transporter activity"/>
    <property type="evidence" value="ECO:0007669"/>
    <property type="project" value="InterPro"/>
</dbReference>
<gene>
    <name evidence="2" type="ORF">UX19_C0010G0008</name>
</gene>
<proteinExistence type="predicted"/>
<keyword evidence="1" id="KW-0472">Membrane</keyword>
<evidence type="ECO:0000313" key="2">
    <source>
        <dbReference type="EMBL" id="KKU12031.1"/>
    </source>
</evidence>
<dbReference type="PATRIC" id="fig|1618559.3.peg.249"/>
<feature type="transmembrane region" description="Helical" evidence="1">
    <location>
        <begin position="47"/>
        <end position="64"/>
    </location>
</feature>
<keyword evidence="1" id="KW-1133">Transmembrane helix</keyword>
<feature type="transmembrane region" description="Helical" evidence="1">
    <location>
        <begin position="12"/>
        <end position="35"/>
    </location>
</feature>
<dbReference type="Gene3D" id="1.20.1250.20">
    <property type="entry name" value="MFS general substrate transporter like domains"/>
    <property type="match status" value="1"/>
</dbReference>
<comment type="caution">
    <text evidence="2">The sequence shown here is derived from an EMBL/GenBank/DDBJ whole genome shotgun (WGS) entry which is preliminary data.</text>
</comment>
<dbReference type="AlphaFoldDB" id="A0A0G1MUP7"/>
<feature type="transmembrane region" description="Helical" evidence="1">
    <location>
        <begin position="298"/>
        <end position="323"/>
    </location>
</feature>
<sequence>MSSLNRQERHLITIQGLDYFASGLASIFVTIFLFAHSDLRTTILFQLWTYGSLLFFFVLSGYTLRKVSSATHMKVGVAVGAIFYFFLFVFQEKTVQYIVPLAIFHGFGAGIYWAALNLNQYIFSNQTKREQYFGYTGAVVNILSAMSPFLGGLIITIFGTGLYYGVGTGYATLFFLVFLLLVGMVLFIGKLPGHEGPSFSYKHLFTKERSVLWRLVLWEHALIGLYDAALGTVTGILFYLILKQEVLIGSAQAVGFILSSIGGVASAKLLEKQHRYFWVGSVGLALALWIFASMQNPIGLWIFVVVSGFTGPFLNTWLASVWFHSMDAVRDHWRNKYHLMLERDISLGVCRILSLVFLYVYLAHGDQVILAKQWLFVLPVLPLAIGVLLQKSGDTIRRR</sequence>
<evidence type="ECO:0000256" key="1">
    <source>
        <dbReference type="SAM" id="Phobius"/>
    </source>
</evidence>
<dbReference type="Pfam" id="PF07690">
    <property type="entry name" value="MFS_1"/>
    <property type="match status" value="1"/>
</dbReference>
<feature type="transmembrane region" description="Helical" evidence="1">
    <location>
        <begin position="276"/>
        <end position="292"/>
    </location>
</feature>
<feature type="transmembrane region" description="Helical" evidence="1">
    <location>
        <begin position="97"/>
        <end position="118"/>
    </location>
</feature>
<feature type="transmembrane region" description="Helical" evidence="1">
    <location>
        <begin position="368"/>
        <end position="389"/>
    </location>
</feature>
<dbReference type="Proteomes" id="UP000034653">
    <property type="component" value="Unassembled WGS sequence"/>
</dbReference>
<name>A0A0G1MUP7_9BACT</name>
<feature type="transmembrane region" description="Helical" evidence="1">
    <location>
        <begin position="246"/>
        <end position="264"/>
    </location>
</feature>
<dbReference type="InterPro" id="IPR011701">
    <property type="entry name" value="MFS"/>
</dbReference>
<reference evidence="2 3" key="1">
    <citation type="journal article" date="2015" name="Nature">
        <title>rRNA introns, odd ribosomes, and small enigmatic genomes across a large radiation of phyla.</title>
        <authorList>
            <person name="Brown C.T."/>
            <person name="Hug L.A."/>
            <person name="Thomas B.C."/>
            <person name="Sharon I."/>
            <person name="Castelle C.J."/>
            <person name="Singh A."/>
            <person name="Wilkins M.J."/>
            <person name="Williams K.H."/>
            <person name="Banfield J.F."/>
        </authorList>
    </citation>
    <scope>NUCLEOTIDE SEQUENCE [LARGE SCALE GENOMIC DNA]</scope>
</reference>